<organism evidence="3 4">
    <name type="scientific">Vibrio splendidus</name>
    <dbReference type="NCBI Taxonomy" id="29497"/>
    <lineage>
        <taxon>Bacteria</taxon>
        <taxon>Pseudomonadati</taxon>
        <taxon>Pseudomonadota</taxon>
        <taxon>Gammaproteobacteria</taxon>
        <taxon>Vibrionales</taxon>
        <taxon>Vibrionaceae</taxon>
        <taxon>Vibrio</taxon>
    </lineage>
</organism>
<evidence type="ECO:0000256" key="1">
    <source>
        <dbReference type="SAM" id="MobiDB-lite"/>
    </source>
</evidence>
<keyword evidence="2" id="KW-0812">Transmembrane</keyword>
<evidence type="ECO:0000313" key="4">
    <source>
        <dbReference type="Proteomes" id="UP001177883"/>
    </source>
</evidence>
<protein>
    <submittedName>
        <fullName evidence="3">Peptidase T</fullName>
    </submittedName>
</protein>
<dbReference type="EMBL" id="JAUYVK010000021">
    <property type="protein sequence ID" value="MDP2491336.1"/>
    <property type="molecule type" value="Genomic_DNA"/>
</dbReference>
<reference evidence="3" key="1">
    <citation type="submission" date="2023-07" db="EMBL/GenBank/DDBJ databases">
        <title>Genome content predicts the carbon catabolic preferences of heterotrophic bacteria.</title>
        <authorList>
            <person name="Gralka M."/>
        </authorList>
    </citation>
    <scope>NUCLEOTIDE SEQUENCE</scope>
    <source>
        <strain evidence="3">6E03</strain>
    </source>
</reference>
<comment type="caution">
    <text evidence="3">The sequence shown here is derived from an EMBL/GenBank/DDBJ whole genome shotgun (WGS) entry which is preliminary data.</text>
</comment>
<keyword evidence="2" id="KW-1133">Transmembrane helix</keyword>
<proteinExistence type="predicted"/>
<name>A0ABD5ADX7_VIBSP</name>
<sequence>MSTYEVVSTIVVVISIAINVFQSRQHKPKLKIQICRSLESNQDGVGNYLCGRIFISNHGSETAFYSGLEAINDQGNLFFPCCSLMIPSEIPPNASIVGTIPNGHLLCDGTKSLYVIDGTLCKHQISSKVLKLVISDLIQERDRLEKLGVNVHPNNSWSSQPNASQTVQDHS</sequence>
<accession>A0ABD5ADX7</accession>
<feature type="transmembrane region" description="Helical" evidence="2">
    <location>
        <begin position="6"/>
        <end position="22"/>
    </location>
</feature>
<feature type="region of interest" description="Disordered" evidence="1">
    <location>
        <begin position="152"/>
        <end position="171"/>
    </location>
</feature>
<evidence type="ECO:0000256" key="2">
    <source>
        <dbReference type="SAM" id="Phobius"/>
    </source>
</evidence>
<gene>
    <name evidence="3" type="ORF">Q8W38_18440</name>
</gene>
<dbReference type="RefSeq" id="WP_102491122.1">
    <property type="nucleotide sequence ID" value="NZ_JAUYVK010000021.1"/>
</dbReference>
<keyword evidence="2" id="KW-0472">Membrane</keyword>
<evidence type="ECO:0000313" key="3">
    <source>
        <dbReference type="EMBL" id="MDP2491336.1"/>
    </source>
</evidence>
<dbReference type="AlphaFoldDB" id="A0ABD5ADX7"/>
<dbReference type="Proteomes" id="UP001177883">
    <property type="component" value="Unassembled WGS sequence"/>
</dbReference>